<dbReference type="STRING" id="240303.SAMN05421677_104216"/>
<dbReference type="PANTHER" id="PTHR31750:SF4">
    <property type="entry name" value="LP06106P"/>
    <property type="match status" value="1"/>
</dbReference>
<dbReference type="AlphaFoldDB" id="A0A1H0IX55"/>
<gene>
    <name evidence="3" type="ORF">SAMN05421677_104216</name>
</gene>
<reference evidence="4" key="1">
    <citation type="submission" date="2016-10" db="EMBL/GenBank/DDBJ databases">
        <authorList>
            <person name="Varghese N."/>
            <person name="Submissions S."/>
        </authorList>
    </citation>
    <scope>NUCLEOTIDE SEQUENCE [LARGE SCALE GENOMIC DNA]</scope>
    <source>
        <strain evidence="4">CGMCC 1.3703</strain>
    </source>
</reference>
<feature type="domain" description="Staygreen protein" evidence="2">
    <location>
        <begin position="4"/>
        <end position="147"/>
    </location>
</feature>
<evidence type="ECO:0000259" key="2">
    <source>
        <dbReference type="Pfam" id="PF12638"/>
    </source>
</evidence>
<dbReference type="Pfam" id="PF12638">
    <property type="entry name" value="Staygreen"/>
    <property type="match status" value="1"/>
</dbReference>
<keyword evidence="4" id="KW-1185">Reference proteome</keyword>
<dbReference type="Proteomes" id="UP000198860">
    <property type="component" value="Unassembled WGS sequence"/>
</dbReference>
<dbReference type="RefSeq" id="WP_089651618.1">
    <property type="nucleotide sequence ID" value="NZ_FNIZ01000004.1"/>
</dbReference>
<dbReference type="PANTHER" id="PTHR31750">
    <property type="entry name" value="PROTEIN STAY-GREEN 1, CHLOROPLASTIC-RELATED"/>
    <property type="match status" value="1"/>
</dbReference>
<proteinExistence type="predicted"/>
<dbReference type="OrthoDB" id="1684395at2"/>
<organism evidence="3 4">
    <name type="scientific">Halobacillus aidingensis</name>
    <dbReference type="NCBI Taxonomy" id="240303"/>
    <lineage>
        <taxon>Bacteria</taxon>
        <taxon>Bacillati</taxon>
        <taxon>Bacillota</taxon>
        <taxon>Bacilli</taxon>
        <taxon>Bacillales</taxon>
        <taxon>Bacillaceae</taxon>
        <taxon>Halobacillus</taxon>
    </lineage>
</organism>
<evidence type="ECO:0000256" key="1">
    <source>
        <dbReference type="ARBA" id="ARBA00022946"/>
    </source>
</evidence>
<accession>A0A1H0IX55</accession>
<sequence length="148" mass="17717">MKRLNPDKLFVEFRHGVTKTAPLLGRRYTLTHSDITAELFLTLGLSYAYDKITPMRDEVLAEWRIENGCPYLFVYVYVDGQYGSNQSALRNTIFRWELPLALEAIRYGDRYYVEFYPELDHAPIFIRFDSTDPRYNRYEYWGTPKDYR</sequence>
<name>A0A1H0IX55_HALAD</name>
<protein>
    <submittedName>
        <fullName evidence="3">Staygreen protein</fullName>
    </submittedName>
</protein>
<dbReference type="EMBL" id="FNIZ01000004">
    <property type="protein sequence ID" value="SDO36088.1"/>
    <property type="molecule type" value="Genomic_DNA"/>
</dbReference>
<evidence type="ECO:0000313" key="4">
    <source>
        <dbReference type="Proteomes" id="UP000198860"/>
    </source>
</evidence>
<evidence type="ECO:0000313" key="3">
    <source>
        <dbReference type="EMBL" id="SDO36088.1"/>
    </source>
</evidence>
<keyword evidence="1" id="KW-0809">Transit peptide</keyword>
<dbReference type="InterPro" id="IPR024438">
    <property type="entry name" value="Staygreen"/>
</dbReference>